<dbReference type="PANTHER" id="PTHR34183">
    <property type="entry name" value="ENDOLYTIC PEPTIDOGLYCAN TRANSGLYCOSYLASE RLPA"/>
    <property type="match status" value="1"/>
</dbReference>
<dbReference type="RefSeq" id="WP_153661541.1">
    <property type="nucleotide sequence ID" value="NZ_JAAIKR010000020.1"/>
</dbReference>
<dbReference type="InterPro" id="IPR012997">
    <property type="entry name" value="RplA"/>
</dbReference>
<feature type="domain" description="SPOR" evidence="6">
    <location>
        <begin position="197"/>
        <end position="273"/>
    </location>
</feature>
<dbReference type="InterPro" id="IPR009009">
    <property type="entry name" value="RlpA-like_DPBB"/>
</dbReference>
<keyword evidence="1" id="KW-0732">Signal</keyword>
<accession>A0ABS5I5Y6</accession>
<dbReference type="Gene3D" id="2.40.40.10">
    <property type="entry name" value="RlpA-like domain"/>
    <property type="match status" value="1"/>
</dbReference>
<evidence type="ECO:0000256" key="1">
    <source>
        <dbReference type="ARBA" id="ARBA00022729"/>
    </source>
</evidence>
<reference evidence="7 8" key="1">
    <citation type="submission" date="2020-02" db="EMBL/GenBank/DDBJ databases">
        <title>Shewanella WXL01 sp. nov., a marine bacterium isolated from green algae in Luhuitou Fringing Reef (Northern South China Sea).</title>
        <authorList>
            <person name="Wang X."/>
        </authorList>
    </citation>
    <scope>NUCLEOTIDE SEQUENCE [LARGE SCALE GENOMIC DNA]</scope>
    <source>
        <strain evidence="7 8">MCCC 1A01895</strain>
    </source>
</reference>
<organism evidence="7 8">
    <name type="scientific">Shewanella intestini</name>
    <dbReference type="NCBI Taxonomy" id="2017544"/>
    <lineage>
        <taxon>Bacteria</taxon>
        <taxon>Pseudomonadati</taxon>
        <taxon>Pseudomonadota</taxon>
        <taxon>Gammaproteobacteria</taxon>
        <taxon>Alteromonadales</taxon>
        <taxon>Shewanellaceae</taxon>
        <taxon>Shewanella</taxon>
    </lineage>
</organism>
<dbReference type="InterPro" id="IPR007730">
    <property type="entry name" value="SPOR-like_dom"/>
</dbReference>
<keyword evidence="3 4" id="KW-0961">Cell wall biogenesis/degradation</keyword>
<evidence type="ECO:0000313" key="8">
    <source>
        <dbReference type="Proteomes" id="UP000811844"/>
    </source>
</evidence>
<gene>
    <name evidence="4" type="primary">rlpA</name>
    <name evidence="7" type="ORF">G3R48_15765</name>
</gene>
<dbReference type="PANTHER" id="PTHR34183:SF1">
    <property type="entry name" value="ENDOLYTIC PEPTIDOGLYCAN TRANSGLYCOSYLASE RLPA"/>
    <property type="match status" value="1"/>
</dbReference>
<evidence type="ECO:0000256" key="3">
    <source>
        <dbReference type="ARBA" id="ARBA00023316"/>
    </source>
</evidence>
<evidence type="ECO:0000259" key="6">
    <source>
        <dbReference type="PROSITE" id="PS51724"/>
    </source>
</evidence>
<keyword evidence="4" id="KW-0472">Membrane</keyword>
<comment type="similarity">
    <text evidence="4 5">Belongs to the RlpA family.</text>
</comment>
<comment type="function">
    <text evidence="4">Lytic transglycosylase with a strong preference for naked glycan strands that lack stem peptides.</text>
</comment>
<keyword evidence="2 4" id="KW-0456">Lyase</keyword>
<evidence type="ECO:0000313" key="7">
    <source>
        <dbReference type="EMBL" id="MBR9729436.1"/>
    </source>
</evidence>
<keyword evidence="8" id="KW-1185">Reference proteome</keyword>
<dbReference type="Pfam" id="PF03330">
    <property type="entry name" value="DPBB_1"/>
    <property type="match status" value="1"/>
</dbReference>
<comment type="subcellular location">
    <subcellularLocation>
        <location evidence="4">Cell membrane</location>
        <topology evidence="4">Lipid-anchor</topology>
    </subcellularLocation>
</comment>
<dbReference type="InterPro" id="IPR034718">
    <property type="entry name" value="RlpA"/>
</dbReference>
<dbReference type="NCBIfam" id="TIGR00413">
    <property type="entry name" value="rlpA"/>
    <property type="match status" value="1"/>
</dbReference>
<keyword evidence="4" id="KW-1003">Cell membrane</keyword>
<dbReference type="EMBL" id="JAAIKR010000020">
    <property type="protein sequence ID" value="MBR9729436.1"/>
    <property type="molecule type" value="Genomic_DNA"/>
</dbReference>
<keyword evidence="4" id="KW-0449">Lipoprotein</keyword>
<protein>
    <recommendedName>
        <fullName evidence="4">Endolytic peptidoglycan transglycosylase RlpA</fullName>
        <ecNumber evidence="4">4.2.2.-</ecNumber>
    </recommendedName>
</protein>
<comment type="caution">
    <text evidence="7">The sequence shown here is derived from an EMBL/GenBank/DDBJ whole genome shotgun (WGS) entry which is preliminary data.</text>
</comment>
<dbReference type="CDD" id="cd22268">
    <property type="entry name" value="DPBB_RlpA-like"/>
    <property type="match status" value="1"/>
</dbReference>
<evidence type="ECO:0000256" key="2">
    <source>
        <dbReference type="ARBA" id="ARBA00023239"/>
    </source>
</evidence>
<dbReference type="Proteomes" id="UP000811844">
    <property type="component" value="Unassembled WGS sequence"/>
</dbReference>
<dbReference type="EC" id="4.2.2.-" evidence="4"/>
<dbReference type="InterPro" id="IPR036908">
    <property type="entry name" value="RlpA-like_sf"/>
</dbReference>
<dbReference type="InterPro" id="IPR036680">
    <property type="entry name" value="SPOR-like_sf"/>
</dbReference>
<dbReference type="HAMAP" id="MF_02071">
    <property type="entry name" value="RlpA"/>
    <property type="match status" value="1"/>
</dbReference>
<dbReference type="Pfam" id="PF05036">
    <property type="entry name" value="SPOR"/>
    <property type="match status" value="1"/>
</dbReference>
<dbReference type="SUPFAM" id="SSF110997">
    <property type="entry name" value="Sporulation related repeat"/>
    <property type="match status" value="1"/>
</dbReference>
<dbReference type="PROSITE" id="PS51257">
    <property type="entry name" value="PROKAR_LIPOPROTEIN"/>
    <property type="match status" value="1"/>
</dbReference>
<sequence>MQISLKRTLQLVSASMIVSLTLSGCSTSNQPKSQSDRYQLKHDVAPTNAPDVSKIEDAHPRYEPYSRQGNNMTYTVKGKSYTVLDTAKGFTETGEASWYGAKFHGHLTSNGETYDMYSMTAAHKTLPLPSYVKVTNLANNKQVIVRVNDRGPFHPGRIIDLSYAAAYKIDMLKTGTAKVSIETIHFDSPHSIALANLQDDSLHFVQVVALKDKNRVEALAQQMSKQYDIANEVVAGNGFYRLQLGPINQQHLAEQLLQKIKQRGYPQSYLLQKEPNNSSH</sequence>
<name>A0ABS5I5Y6_9GAMM</name>
<evidence type="ECO:0000256" key="4">
    <source>
        <dbReference type="HAMAP-Rule" id="MF_02071"/>
    </source>
</evidence>
<dbReference type="Gene3D" id="3.30.70.1070">
    <property type="entry name" value="Sporulation related repeat"/>
    <property type="match status" value="1"/>
</dbReference>
<evidence type="ECO:0000256" key="5">
    <source>
        <dbReference type="RuleBase" id="RU003495"/>
    </source>
</evidence>
<dbReference type="SUPFAM" id="SSF50685">
    <property type="entry name" value="Barwin-like endoglucanases"/>
    <property type="match status" value="1"/>
</dbReference>
<dbReference type="PROSITE" id="PS51724">
    <property type="entry name" value="SPOR"/>
    <property type="match status" value="1"/>
</dbReference>
<keyword evidence="4" id="KW-0564">Palmitate</keyword>
<proteinExistence type="inferred from homology"/>